<evidence type="ECO:0000256" key="3">
    <source>
        <dbReference type="ARBA" id="ARBA00022729"/>
    </source>
</evidence>
<evidence type="ECO:0000259" key="6">
    <source>
        <dbReference type="Pfam" id="PF01103"/>
    </source>
</evidence>
<evidence type="ECO:0000256" key="2">
    <source>
        <dbReference type="ARBA" id="ARBA00022692"/>
    </source>
</evidence>
<accession>A0A840TP33</accession>
<evidence type="ECO:0000313" key="8">
    <source>
        <dbReference type="Proteomes" id="UP000557307"/>
    </source>
</evidence>
<evidence type="ECO:0000256" key="5">
    <source>
        <dbReference type="ARBA" id="ARBA00023237"/>
    </source>
</evidence>
<gene>
    <name evidence="7" type="ORF">HNQ92_003262</name>
</gene>
<dbReference type="Proteomes" id="UP000557307">
    <property type="component" value="Unassembled WGS sequence"/>
</dbReference>
<dbReference type="GO" id="GO:0019867">
    <property type="term" value="C:outer membrane"/>
    <property type="evidence" value="ECO:0007669"/>
    <property type="project" value="InterPro"/>
</dbReference>
<dbReference type="EMBL" id="JACHGF010000004">
    <property type="protein sequence ID" value="MBB5285114.1"/>
    <property type="molecule type" value="Genomic_DNA"/>
</dbReference>
<organism evidence="7 8">
    <name type="scientific">Rhabdobacter roseus</name>
    <dbReference type="NCBI Taxonomy" id="1655419"/>
    <lineage>
        <taxon>Bacteria</taxon>
        <taxon>Pseudomonadati</taxon>
        <taxon>Bacteroidota</taxon>
        <taxon>Cytophagia</taxon>
        <taxon>Cytophagales</taxon>
        <taxon>Cytophagaceae</taxon>
        <taxon>Rhabdobacter</taxon>
    </lineage>
</organism>
<comment type="caution">
    <text evidence="7">The sequence shown here is derived from an EMBL/GenBank/DDBJ whole genome shotgun (WGS) entry which is preliminary data.</text>
</comment>
<dbReference type="RefSeq" id="WP_184175048.1">
    <property type="nucleotide sequence ID" value="NZ_JACHGF010000004.1"/>
</dbReference>
<dbReference type="Gene3D" id="3.10.20.310">
    <property type="entry name" value="membrane protein fhac"/>
    <property type="match status" value="1"/>
</dbReference>
<dbReference type="Gene3D" id="2.40.160.50">
    <property type="entry name" value="membrane protein fhac: a member of the omp85/tpsb transporter family"/>
    <property type="match status" value="1"/>
</dbReference>
<keyword evidence="8" id="KW-1185">Reference proteome</keyword>
<dbReference type="PROSITE" id="PS51257">
    <property type="entry name" value="PROKAR_LIPOPROTEIN"/>
    <property type="match status" value="1"/>
</dbReference>
<dbReference type="PANTHER" id="PTHR12815:SF47">
    <property type="entry name" value="TRANSLOCATION AND ASSEMBLY MODULE SUBUNIT TAMA"/>
    <property type="match status" value="1"/>
</dbReference>
<protein>
    <submittedName>
        <fullName evidence="7">Outer membrane translocation and assembly module TamA</fullName>
    </submittedName>
</protein>
<name>A0A840TP33_9BACT</name>
<keyword evidence="4" id="KW-0472">Membrane</keyword>
<sequence>MKLTSNLFYISLLGLVLGGCSIDRYIPQGESLYVGGKVKVESDSTSRRYVANLEGPLEDLLRPAPNKTLFGFPYKVWLHYWIGEPKKEKGFRNWFRRKFGEPPVFATQRIVAANVGVITGYLNNEGYFRSSATGELVEKKKRTVEAHYTAYLKPRYYIDSVTFVVRDSSQFSKDLLSTQRRTRFKTGDPYRFEVVREERQRIDRILKTRGYYYFNPDYLIIKIDSTHSNNTVNLFVELKLTAPQTAIKQYYINDVYVYANYNGLSNDTLSGQVDLQGGLHILDPERNYRPRIFDDAIGFRQGLRYSSAVHDVSLSRLVNLQNFKFVKNRFELIPRSDSAFLDVYYYLTPLRKKALRAELSGVTKSNDLAGSQISLSWTNRNLFRGAEILRLSSNAGIDFQVGGRAGNDSLRNNNFLRLNLQGELSFPRFVIPFYKPDPATGQALPKTTLTLAYETLTQQGFYTQTSMRGQWGYTWRRNTEVEQTFMPLGVNVIRTRNVSNQLVERIFAFETSDQDRLRFLRLLDSRLILETQYNIIYRPRTRLSRRHQFYLSGGINTAGNLAGLLAKNRRGEENDGQLFGVFYEQFARFDGELRYYFDISPRIRWANRFQGGLGIPYGNSYALPQFKQYFAGGSIGLRAFRARTVGPGAYYADSTTRSLLGDNSFGDIKLEFNTEFRIKFTSLINGAIFADAGNIWNYRLTELYGPEAVFGPDFYTQIAAGGGLGIRFDLNFLVFRVDLATPFRKPWYTLEEGRNPWVFNEFNLRSKEWRQQNLVLNIAVAYPF</sequence>
<proteinExistence type="predicted"/>
<dbReference type="Pfam" id="PF01103">
    <property type="entry name" value="Omp85"/>
    <property type="match status" value="1"/>
</dbReference>
<evidence type="ECO:0000313" key="7">
    <source>
        <dbReference type="EMBL" id="MBB5285114.1"/>
    </source>
</evidence>
<feature type="domain" description="Bacterial surface antigen (D15)" evidence="6">
    <location>
        <begin position="585"/>
        <end position="751"/>
    </location>
</feature>
<dbReference type="AlphaFoldDB" id="A0A840TP33"/>
<keyword evidence="2" id="KW-0812">Transmembrane</keyword>
<dbReference type="InterPro" id="IPR000184">
    <property type="entry name" value="Bac_surfAg_D15"/>
</dbReference>
<evidence type="ECO:0000256" key="4">
    <source>
        <dbReference type="ARBA" id="ARBA00023136"/>
    </source>
</evidence>
<keyword evidence="3" id="KW-0732">Signal</keyword>
<reference evidence="7 8" key="1">
    <citation type="submission" date="2020-08" db="EMBL/GenBank/DDBJ databases">
        <title>Genomic Encyclopedia of Type Strains, Phase IV (KMG-IV): sequencing the most valuable type-strain genomes for metagenomic binning, comparative biology and taxonomic classification.</title>
        <authorList>
            <person name="Goeker M."/>
        </authorList>
    </citation>
    <scope>NUCLEOTIDE SEQUENCE [LARGE SCALE GENOMIC DNA]</scope>
    <source>
        <strain evidence="7 8">DSM 105074</strain>
    </source>
</reference>
<dbReference type="PANTHER" id="PTHR12815">
    <property type="entry name" value="SORTING AND ASSEMBLY MACHINERY SAMM50 PROTEIN FAMILY MEMBER"/>
    <property type="match status" value="1"/>
</dbReference>
<evidence type="ECO:0000256" key="1">
    <source>
        <dbReference type="ARBA" id="ARBA00004370"/>
    </source>
</evidence>
<dbReference type="InterPro" id="IPR039910">
    <property type="entry name" value="D15-like"/>
</dbReference>
<comment type="subcellular location">
    <subcellularLocation>
        <location evidence="1">Membrane</location>
    </subcellularLocation>
</comment>
<keyword evidence="5" id="KW-0998">Cell outer membrane</keyword>